<proteinExistence type="predicted"/>
<gene>
    <name evidence="2" type="ORF">SAMN05192574_105262</name>
</gene>
<sequence length="660" mass="76527">MALTDLPQIDKCSVYSERSENALKAYLNQGNGLILRADVPDKGCDFDAELITGGSNASNQRFGIQVKSIEKLKLVANGKFISYSFETSRLNYLLNRPIGTGLMILYDVENHVCYYDMADQIHNRLVDERPNDDWRMKDAVNIRVPVENRLTHETALKIHQVFAERFDKAAFILSSYGQKYNYPVLKQTGKFKYDFNNPDHVKKLLIEHGFSFMHSHDMYFLYNLIAQVPNRDIIRSTDLLIIAAIAYGEAGKHADSEFYIRKLARHGDVPDEHRELIAFSHLKNQLSLNEITITEFLNGARELKKQVGASYNEILLEINITFYELGGIKYLQDVPEHLEQSIREVFIKINNLSADPKTKQLLEVWNAENFAQLIAYHRQRQLNELAIRRAMGINTISQAQKKKDELLKKMQAELNSGLERLFNTAEKTEDNLLKAHTIYLRTRYIFVQEIDVISQMPLLADIRFHDEALFLNHIKLSLSAADLFRDLSYFQYAYQSLCYGLELIDLGRNFYGYHDGMDRDRLLVIKQSMEHELDVDEYEFQIPLLTSQRDAKQQEFETHPMLMVVNLDDLQLENLAATFMHALDIPGDCRLNVIGELSAYHLFYKRCKHPDIEVKQPFRMPIHPSLYYQQPVKFILKNKTTGIQSVISESMDHLLTSWGY</sequence>
<dbReference type="OrthoDB" id="652300at2"/>
<reference evidence="3" key="1">
    <citation type="submission" date="2016-10" db="EMBL/GenBank/DDBJ databases">
        <authorList>
            <person name="Varghese N."/>
            <person name="Submissions S."/>
        </authorList>
    </citation>
    <scope>NUCLEOTIDE SEQUENCE [LARGE SCALE GENOMIC DNA]</scope>
    <source>
        <strain evidence="3">Gh-48</strain>
    </source>
</reference>
<dbReference type="AlphaFoldDB" id="A0A1H8LV06"/>
<keyword evidence="3" id="KW-1185">Reference proteome</keyword>
<organism evidence="2 3">
    <name type="scientific">Mucilaginibacter gossypiicola</name>
    <dbReference type="NCBI Taxonomy" id="551995"/>
    <lineage>
        <taxon>Bacteria</taxon>
        <taxon>Pseudomonadati</taxon>
        <taxon>Bacteroidota</taxon>
        <taxon>Sphingobacteriia</taxon>
        <taxon>Sphingobacteriales</taxon>
        <taxon>Sphingobacteriaceae</taxon>
        <taxon>Mucilaginibacter</taxon>
    </lineage>
</organism>
<accession>A0A1H8LV06</accession>
<feature type="domain" description="DUF4365" evidence="1">
    <location>
        <begin position="18"/>
        <end position="161"/>
    </location>
</feature>
<dbReference type="STRING" id="551995.SAMN05192574_105262"/>
<evidence type="ECO:0000313" key="2">
    <source>
        <dbReference type="EMBL" id="SEO08947.1"/>
    </source>
</evidence>
<dbReference type="Pfam" id="PF14280">
    <property type="entry name" value="DUF4365"/>
    <property type="match status" value="1"/>
</dbReference>
<dbReference type="InterPro" id="IPR025375">
    <property type="entry name" value="DUF4365"/>
</dbReference>
<evidence type="ECO:0000313" key="3">
    <source>
        <dbReference type="Proteomes" id="UP000198942"/>
    </source>
</evidence>
<dbReference type="EMBL" id="FOCL01000005">
    <property type="protein sequence ID" value="SEO08947.1"/>
    <property type="molecule type" value="Genomic_DNA"/>
</dbReference>
<protein>
    <recommendedName>
        <fullName evidence="1">DUF4365 domain-containing protein</fullName>
    </recommendedName>
</protein>
<name>A0A1H8LV06_9SPHI</name>
<evidence type="ECO:0000259" key="1">
    <source>
        <dbReference type="Pfam" id="PF14280"/>
    </source>
</evidence>
<dbReference type="Proteomes" id="UP000198942">
    <property type="component" value="Unassembled WGS sequence"/>
</dbReference>
<dbReference type="RefSeq" id="WP_091212112.1">
    <property type="nucleotide sequence ID" value="NZ_FOCL01000005.1"/>
</dbReference>